<protein>
    <recommendedName>
        <fullName evidence="3">Acyl-protein thioesterase 1</fullName>
        <ecNumber evidence="2">3.1.2.22</ecNumber>
    </recommendedName>
    <alternativeName>
        <fullName evidence="8">Palmitoyl-protein hydrolase</fullName>
    </alternativeName>
</protein>
<keyword evidence="12" id="KW-1185">Reference proteome</keyword>
<keyword evidence="6" id="KW-0443">Lipid metabolism</keyword>
<dbReference type="EMBL" id="LFRF01000032">
    <property type="protein sequence ID" value="KND87748.1"/>
    <property type="molecule type" value="Genomic_DNA"/>
</dbReference>
<dbReference type="InterPro" id="IPR029058">
    <property type="entry name" value="AB_hydrolase_fold"/>
</dbReference>
<dbReference type="AlphaFoldDB" id="A0A0L0N0V1"/>
<evidence type="ECO:0000313" key="11">
    <source>
        <dbReference type="EMBL" id="KND87748.1"/>
    </source>
</evidence>
<evidence type="ECO:0000256" key="5">
    <source>
        <dbReference type="ARBA" id="ARBA00022801"/>
    </source>
</evidence>
<dbReference type="STRING" id="1163406.A0A0L0N0V1"/>
<evidence type="ECO:0000313" key="12">
    <source>
        <dbReference type="Proteomes" id="UP000036947"/>
    </source>
</evidence>
<dbReference type="OrthoDB" id="2418081at2759"/>
<reference evidence="11 12" key="1">
    <citation type="journal article" date="2015" name="BMC Genomics">
        <title>The genome of the truffle-parasite Tolypocladium ophioglossoides and the evolution of antifungal peptaibiotics.</title>
        <authorList>
            <person name="Quandt C.A."/>
            <person name="Bushley K.E."/>
            <person name="Spatafora J.W."/>
        </authorList>
    </citation>
    <scope>NUCLEOTIDE SEQUENCE [LARGE SCALE GENOMIC DNA]</scope>
    <source>
        <strain evidence="11 12">CBS 100239</strain>
    </source>
</reference>
<evidence type="ECO:0000259" key="10">
    <source>
        <dbReference type="Pfam" id="PF02230"/>
    </source>
</evidence>
<evidence type="ECO:0000256" key="1">
    <source>
        <dbReference type="ARBA" id="ARBA00006499"/>
    </source>
</evidence>
<comment type="similarity">
    <text evidence="1">Belongs to the AB hydrolase superfamily. AB hydrolase 2 family.</text>
</comment>
<evidence type="ECO:0000256" key="4">
    <source>
        <dbReference type="ARBA" id="ARBA00022487"/>
    </source>
</evidence>
<dbReference type="Gene3D" id="3.40.50.1820">
    <property type="entry name" value="alpha/beta hydrolase"/>
    <property type="match status" value="1"/>
</dbReference>
<dbReference type="GO" id="GO:0006631">
    <property type="term" value="P:fatty acid metabolic process"/>
    <property type="evidence" value="ECO:0007669"/>
    <property type="project" value="UniProtKB-KW"/>
</dbReference>
<dbReference type="EC" id="3.1.2.22" evidence="2"/>
<dbReference type="Proteomes" id="UP000036947">
    <property type="component" value="Unassembled WGS sequence"/>
</dbReference>
<dbReference type="GO" id="GO:0008474">
    <property type="term" value="F:palmitoyl-(protein) hydrolase activity"/>
    <property type="evidence" value="ECO:0007669"/>
    <property type="project" value="UniProtKB-EC"/>
</dbReference>
<sequence>MSFNYPDPVVFHAKGEHTATVIFCHGLGFTAHSWAIYVEGWRRNGELDGVRWVLPNGPTRSLTANAGMDMTAWFDIKVFDGTPEALRRDEDIASITASKDYVQSLIQREIDAGVPPERIILGGFSQGAVVASFAGLTFPQKLGGIVLLSSWLPTADTFRDYIPEEHDNRDTHVFMGHGVEDRLVIPAMGKKSFDDIGAMGFSNVKWEVYPGMEHTTCPDELEDVELFIEDRLAE</sequence>
<comment type="catalytic activity">
    <reaction evidence="9">
        <text>S-hexadecanoyl-L-cysteinyl-[protein] + H2O = L-cysteinyl-[protein] + hexadecanoate + H(+)</text>
        <dbReference type="Rhea" id="RHEA:19233"/>
        <dbReference type="Rhea" id="RHEA-COMP:10131"/>
        <dbReference type="Rhea" id="RHEA-COMP:11032"/>
        <dbReference type="ChEBI" id="CHEBI:7896"/>
        <dbReference type="ChEBI" id="CHEBI:15377"/>
        <dbReference type="ChEBI" id="CHEBI:15378"/>
        <dbReference type="ChEBI" id="CHEBI:29950"/>
        <dbReference type="ChEBI" id="CHEBI:74151"/>
        <dbReference type="EC" id="3.1.2.22"/>
    </reaction>
</comment>
<keyword evidence="6" id="KW-0276">Fatty acid metabolism</keyword>
<evidence type="ECO:0000256" key="8">
    <source>
        <dbReference type="ARBA" id="ARBA00031195"/>
    </source>
</evidence>
<accession>A0A0L0N0V1</accession>
<comment type="caution">
    <text evidence="11">The sequence shown here is derived from an EMBL/GenBank/DDBJ whole genome shotgun (WGS) entry which is preliminary data.</text>
</comment>
<evidence type="ECO:0000256" key="6">
    <source>
        <dbReference type="ARBA" id="ARBA00022832"/>
    </source>
</evidence>
<dbReference type="PANTHER" id="PTHR10655:SF17">
    <property type="entry name" value="LYSOPHOSPHOLIPASE-LIKE PROTEIN 1"/>
    <property type="match status" value="1"/>
</dbReference>
<dbReference type="PANTHER" id="PTHR10655">
    <property type="entry name" value="LYSOPHOSPHOLIPASE-RELATED"/>
    <property type="match status" value="1"/>
</dbReference>
<gene>
    <name evidence="11" type="ORF">TOPH_07598</name>
</gene>
<proteinExistence type="inferred from homology"/>
<keyword evidence="4" id="KW-0719">Serine esterase</keyword>
<evidence type="ECO:0000256" key="9">
    <source>
        <dbReference type="ARBA" id="ARBA00047337"/>
    </source>
</evidence>
<name>A0A0L0N0V1_TOLOC</name>
<dbReference type="InterPro" id="IPR003140">
    <property type="entry name" value="PLipase/COase/thioEstase"/>
</dbReference>
<feature type="domain" description="Phospholipase/carboxylesterase/thioesterase" evidence="10">
    <location>
        <begin position="8"/>
        <end position="229"/>
    </location>
</feature>
<dbReference type="GO" id="GO:0005737">
    <property type="term" value="C:cytoplasm"/>
    <property type="evidence" value="ECO:0007669"/>
    <property type="project" value="TreeGrafter"/>
</dbReference>
<organism evidence="11 12">
    <name type="scientific">Tolypocladium ophioglossoides (strain CBS 100239)</name>
    <name type="common">Snaketongue truffleclub</name>
    <name type="synonym">Elaphocordyceps ophioglossoides</name>
    <dbReference type="NCBI Taxonomy" id="1163406"/>
    <lineage>
        <taxon>Eukaryota</taxon>
        <taxon>Fungi</taxon>
        <taxon>Dikarya</taxon>
        <taxon>Ascomycota</taxon>
        <taxon>Pezizomycotina</taxon>
        <taxon>Sordariomycetes</taxon>
        <taxon>Hypocreomycetidae</taxon>
        <taxon>Hypocreales</taxon>
        <taxon>Ophiocordycipitaceae</taxon>
        <taxon>Tolypocladium</taxon>
    </lineage>
</organism>
<evidence type="ECO:0000256" key="2">
    <source>
        <dbReference type="ARBA" id="ARBA00012423"/>
    </source>
</evidence>
<dbReference type="GO" id="GO:0052689">
    <property type="term" value="F:carboxylic ester hydrolase activity"/>
    <property type="evidence" value="ECO:0007669"/>
    <property type="project" value="UniProtKB-KW"/>
</dbReference>
<dbReference type="SUPFAM" id="SSF53474">
    <property type="entry name" value="alpha/beta-Hydrolases"/>
    <property type="match status" value="1"/>
</dbReference>
<evidence type="ECO:0000256" key="3">
    <source>
        <dbReference type="ARBA" id="ARBA00014923"/>
    </source>
</evidence>
<keyword evidence="5" id="KW-0378">Hydrolase</keyword>
<dbReference type="InterPro" id="IPR050565">
    <property type="entry name" value="LYPA1-2/EST-like"/>
</dbReference>
<comment type="function">
    <text evidence="7">Hydrolyzes fatty acids from S-acylated cysteine residues in proteins with a strong preference for palmitoylated G-alpha proteins over other acyl substrates. Mediates the deacylation of G-alpha proteins such as GPA1 in vivo, but has weak or no activity toward palmitoylated Ras proteins. Has weak lysophospholipase activity in vitro; however such activity may not exist in vivo.</text>
</comment>
<evidence type="ECO:0000256" key="7">
    <source>
        <dbReference type="ARBA" id="ARBA00029392"/>
    </source>
</evidence>
<dbReference type="Pfam" id="PF02230">
    <property type="entry name" value="Abhydrolase_2"/>
    <property type="match status" value="1"/>
</dbReference>